<proteinExistence type="predicted"/>
<evidence type="ECO:0000313" key="1">
    <source>
        <dbReference type="EMBL" id="MFM9414408.1"/>
    </source>
</evidence>
<evidence type="ECO:0000313" key="2">
    <source>
        <dbReference type="Proteomes" id="UP001631949"/>
    </source>
</evidence>
<reference evidence="1 2" key="1">
    <citation type="journal article" date="2016" name="Int. J. Syst. Evol. Microbiol.">
        <title>Peptococcus simiae sp. nov., isolated from rhesus macaque faeces and emended description of the genus Peptococcus.</title>
        <authorList>
            <person name="Shkoporov A.N."/>
            <person name="Efimov B.A."/>
            <person name="Kondova I."/>
            <person name="Ouwerling B."/>
            <person name="Chaplin A.V."/>
            <person name="Shcherbakova V.A."/>
            <person name="Langermans J.A.M."/>
        </authorList>
    </citation>
    <scope>NUCLEOTIDE SEQUENCE [LARGE SCALE GENOMIC DNA]</scope>
    <source>
        <strain evidence="1 2">M108</strain>
    </source>
</reference>
<keyword evidence="2" id="KW-1185">Reference proteome</keyword>
<gene>
    <name evidence="1" type="ORF">ACKQTC_08510</name>
</gene>
<dbReference type="RefSeq" id="WP_408978022.1">
    <property type="nucleotide sequence ID" value="NZ_JBJUVG010000016.1"/>
</dbReference>
<dbReference type="Proteomes" id="UP001631949">
    <property type="component" value="Unassembled WGS sequence"/>
</dbReference>
<protein>
    <submittedName>
        <fullName evidence="1">Uncharacterized protein</fullName>
    </submittedName>
</protein>
<accession>A0ABW9H2H0</accession>
<sequence length="93" mass="10254">MSKEIAKKVANEIADWLGEPGIYEGIEECFILLTVGTDEDGDMVIRHNVSCDTNFAINAVTFLIGVISDNNPEAIPFLLEHVTKDFSDEKSAH</sequence>
<organism evidence="1 2">
    <name type="scientific">Peptococcus simiae</name>
    <dbReference type="NCBI Taxonomy" id="1643805"/>
    <lineage>
        <taxon>Bacteria</taxon>
        <taxon>Bacillati</taxon>
        <taxon>Bacillota</taxon>
        <taxon>Clostridia</taxon>
        <taxon>Eubacteriales</taxon>
        <taxon>Peptococcaceae</taxon>
        <taxon>Peptococcus</taxon>
    </lineage>
</organism>
<comment type="caution">
    <text evidence="1">The sequence shown here is derived from an EMBL/GenBank/DDBJ whole genome shotgun (WGS) entry which is preliminary data.</text>
</comment>
<dbReference type="EMBL" id="JBJUVG010000016">
    <property type="protein sequence ID" value="MFM9414408.1"/>
    <property type="molecule type" value="Genomic_DNA"/>
</dbReference>
<name>A0ABW9H2H0_9FIRM</name>